<dbReference type="AlphaFoldDB" id="A0AAD7FZ45"/>
<dbReference type="EMBL" id="JARKIF010000003">
    <property type="protein sequence ID" value="KAJ7644913.1"/>
    <property type="molecule type" value="Genomic_DNA"/>
</dbReference>
<protein>
    <submittedName>
        <fullName evidence="1">Uncharacterized protein</fullName>
    </submittedName>
</protein>
<keyword evidence="2" id="KW-1185">Reference proteome</keyword>
<organism evidence="1 2">
    <name type="scientific">Roridomyces roridus</name>
    <dbReference type="NCBI Taxonomy" id="1738132"/>
    <lineage>
        <taxon>Eukaryota</taxon>
        <taxon>Fungi</taxon>
        <taxon>Dikarya</taxon>
        <taxon>Basidiomycota</taxon>
        <taxon>Agaricomycotina</taxon>
        <taxon>Agaricomycetes</taxon>
        <taxon>Agaricomycetidae</taxon>
        <taxon>Agaricales</taxon>
        <taxon>Marasmiineae</taxon>
        <taxon>Mycenaceae</taxon>
        <taxon>Roridomyces</taxon>
    </lineage>
</organism>
<sequence length="241" mass="26722">MQIPPRFGLIEESEMRWHSLLDKLRELNDADDTGSYKFTFFGTHGHASMGRAAVHNVAESKYGTDAWDDYGAMLYGDGEIIWGPDPKLTTLGEAQGATAHSVWGQEGDASIPIPLQRLCGLWCSSAFCWLYSCPAKFTPFKDFREEHGAHTCDQRSTRTQIANAFPSIDIEPGLTEVDEAWTAKRETFEHVVGRARDGPGSDFWWRRVVVSVTAHNGSINAFSSVSGRETYALPTGGEFPL</sequence>
<proteinExistence type="predicted"/>
<evidence type="ECO:0000313" key="2">
    <source>
        <dbReference type="Proteomes" id="UP001221142"/>
    </source>
</evidence>
<name>A0AAD7FZ45_9AGAR</name>
<comment type="caution">
    <text evidence="1">The sequence shown here is derived from an EMBL/GenBank/DDBJ whole genome shotgun (WGS) entry which is preliminary data.</text>
</comment>
<accession>A0AAD7FZ45</accession>
<reference evidence="1" key="1">
    <citation type="submission" date="2023-03" db="EMBL/GenBank/DDBJ databases">
        <title>Massive genome expansion in bonnet fungi (Mycena s.s.) driven by repeated elements and novel gene families across ecological guilds.</title>
        <authorList>
            <consortium name="Lawrence Berkeley National Laboratory"/>
            <person name="Harder C.B."/>
            <person name="Miyauchi S."/>
            <person name="Viragh M."/>
            <person name="Kuo A."/>
            <person name="Thoen E."/>
            <person name="Andreopoulos B."/>
            <person name="Lu D."/>
            <person name="Skrede I."/>
            <person name="Drula E."/>
            <person name="Henrissat B."/>
            <person name="Morin E."/>
            <person name="Kohler A."/>
            <person name="Barry K."/>
            <person name="LaButti K."/>
            <person name="Morin E."/>
            <person name="Salamov A."/>
            <person name="Lipzen A."/>
            <person name="Mereny Z."/>
            <person name="Hegedus B."/>
            <person name="Baldrian P."/>
            <person name="Stursova M."/>
            <person name="Weitz H."/>
            <person name="Taylor A."/>
            <person name="Grigoriev I.V."/>
            <person name="Nagy L.G."/>
            <person name="Martin F."/>
            <person name="Kauserud H."/>
        </authorList>
    </citation>
    <scope>NUCLEOTIDE SEQUENCE</scope>
    <source>
        <strain evidence="1">9284</strain>
    </source>
</reference>
<dbReference type="Proteomes" id="UP001221142">
    <property type="component" value="Unassembled WGS sequence"/>
</dbReference>
<evidence type="ECO:0000313" key="1">
    <source>
        <dbReference type="EMBL" id="KAJ7644913.1"/>
    </source>
</evidence>
<gene>
    <name evidence="1" type="ORF">FB45DRAFT_735721</name>
</gene>